<proteinExistence type="predicted"/>
<dbReference type="AlphaFoldDB" id="A0A2G9YR79"/>
<evidence type="ECO:0000313" key="2">
    <source>
        <dbReference type="EMBL" id="PIP21735.1"/>
    </source>
</evidence>
<evidence type="ECO:0000256" key="1">
    <source>
        <dbReference type="SAM" id="MobiDB-lite"/>
    </source>
</evidence>
<organism evidence="2 3">
    <name type="scientific">Candidatus Nealsonbacteria bacterium CG23_combo_of_CG06-09_8_20_14_all_40_13</name>
    <dbReference type="NCBI Taxonomy" id="1974724"/>
    <lineage>
        <taxon>Bacteria</taxon>
        <taxon>Candidatus Nealsoniibacteriota</taxon>
    </lineage>
</organism>
<feature type="compositionally biased region" description="Polar residues" evidence="1">
    <location>
        <begin position="1"/>
        <end position="20"/>
    </location>
</feature>
<accession>A0A2G9YR79</accession>
<sequence>MGGQEPSNPSKKSARVQSLGETDDFSLPNRFFARGGQAKRHPQRISVSNNSDRVPFTLNIKCLFKNINLKI</sequence>
<dbReference type="Proteomes" id="UP000231567">
    <property type="component" value="Unassembled WGS sequence"/>
</dbReference>
<dbReference type="EMBL" id="PCRM01000022">
    <property type="protein sequence ID" value="PIP21735.1"/>
    <property type="molecule type" value="Genomic_DNA"/>
</dbReference>
<name>A0A2G9YR79_9BACT</name>
<feature type="region of interest" description="Disordered" evidence="1">
    <location>
        <begin position="1"/>
        <end position="28"/>
    </location>
</feature>
<evidence type="ECO:0000313" key="3">
    <source>
        <dbReference type="Proteomes" id="UP000231567"/>
    </source>
</evidence>
<protein>
    <submittedName>
        <fullName evidence="2">Uncharacterized protein</fullName>
    </submittedName>
</protein>
<gene>
    <name evidence="2" type="ORF">COX39_01405</name>
</gene>
<comment type="caution">
    <text evidence="2">The sequence shown here is derived from an EMBL/GenBank/DDBJ whole genome shotgun (WGS) entry which is preliminary data.</text>
</comment>
<reference evidence="2 3" key="1">
    <citation type="submission" date="2017-09" db="EMBL/GenBank/DDBJ databases">
        <title>Depth-based differentiation of microbial function through sediment-hosted aquifers and enrichment of novel symbionts in the deep terrestrial subsurface.</title>
        <authorList>
            <person name="Probst A.J."/>
            <person name="Ladd B."/>
            <person name="Jarett J.K."/>
            <person name="Geller-Mcgrath D.E."/>
            <person name="Sieber C.M."/>
            <person name="Emerson J.B."/>
            <person name="Anantharaman K."/>
            <person name="Thomas B.C."/>
            <person name="Malmstrom R."/>
            <person name="Stieglmeier M."/>
            <person name="Klingl A."/>
            <person name="Woyke T."/>
            <person name="Ryan C.M."/>
            <person name="Banfield J.F."/>
        </authorList>
    </citation>
    <scope>NUCLEOTIDE SEQUENCE [LARGE SCALE GENOMIC DNA]</scope>
    <source>
        <strain evidence="2">CG23_combo_of_CG06-09_8_20_14_all_40_13</strain>
    </source>
</reference>